<dbReference type="RefSeq" id="WP_137330011.1">
    <property type="nucleotide sequence ID" value="NZ_CP040058.1"/>
</dbReference>
<dbReference type="InterPro" id="IPR006542">
    <property type="entry name" value="DUF1093"/>
</dbReference>
<dbReference type="PANTHER" id="PTHR36433">
    <property type="entry name" value="HYPOTHETICAL CYTOSOLIC PROTEIN"/>
    <property type="match status" value="1"/>
</dbReference>
<reference evidence="2 3" key="1">
    <citation type="submission" date="2019-05" db="EMBL/GenBank/DDBJ databases">
        <title>Complete genome sequencing of Anaerostipes rhamnosivorans.</title>
        <authorList>
            <person name="Bui T.P.N."/>
            <person name="de Vos W.M."/>
        </authorList>
    </citation>
    <scope>NUCLEOTIDE SEQUENCE [LARGE SCALE GENOMIC DNA]</scope>
    <source>
        <strain evidence="2 3">1y2</strain>
    </source>
</reference>
<dbReference type="NCBIfam" id="TIGR01655">
    <property type="entry name" value="yxeA_fam"/>
    <property type="match status" value="1"/>
</dbReference>
<sequence length="125" mass="14476">MRTISTVILSVIFIFIVILAGAGAVRRYLQQRNHTGKEYYTRITSISESREDSNYLYRLNGFDQNGKSIKLEFYGTDEEPIKKGAYLRVIYGIVSNRDKDVKSWEEVEKKEVPEKALMKIDTEDS</sequence>
<proteinExistence type="predicted"/>
<dbReference type="SUPFAM" id="SSF159121">
    <property type="entry name" value="BC4932-like"/>
    <property type="match status" value="1"/>
</dbReference>
<feature type="transmembrane region" description="Helical" evidence="1">
    <location>
        <begin position="6"/>
        <end position="25"/>
    </location>
</feature>
<keyword evidence="3" id="KW-1185">Reference proteome</keyword>
<dbReference type="AlphaFoldDB" id="A0A4P8IIF6"/>
<dbReference type="Pfam" id="PF06486">
    <property type="entry name" value="DUF1093"/>
    <property type="match status" value="1"/>
</dbReference>
<dbReference type="InterPro" id="IPR036166">
    <property type="entry name" value="YxeA-like_sf"/>
</dbReference>
<keyword evidence="1" id="KW-0472">Membrane</keyword>
<evidence type="ECO:0008006" key="4">
    <source>
        <dbReference type="Google" id="ProtNLM"/>
    </source>
</evidence>
<dbReference type="KEGG" id="arf:AR1Y2_3387"/>
<dbReference type="Gene3D" id="2.40.50.480">
    <property type="match status" value="1"/>
</dbReference>
<dbReference type="OrthoDB" id="8719215at2"/>
<dbReference type="EMBL" id="CP040058">
    <property type="protein sequence ID" value="QCP36841.1"/>
    <property type="molecule type" value="Genomic_DNA"/>
</dbReference>
<name>A0A4P8IIF6_9FIRM</name>
<keyword evidence="1" id="KW-0812">Transmembrane</keyword>
<keyword evidence="1" id="KW-1133">Transmembrane helix</keyword>
<evidence type="ECO:0000313" key="3">
    <source>
        <dbReference type="Proteomes" id="UP000298653"/>
    </source>
</evidence>
<evidence type="ECO:0000256" key="1">
    <source>
        <dbReference type="SAM" id="Phobius"/>
    </source>
</evidence>
<evidence type="ECO:0000313" key="2">
    <source>
        <dbReference type="EMBL" id="QCP36841.1"/>
    </source>
</evidence>
<organism evidence="2 3">
    <name type="scientific">Anaerostipes rhamnosivorans</name>
    <dbReference type="NCBI Taxonomy" id="1229621"/>
    <lineage>
        <taxon>Bacteria</taxon>
        <taxon>Bacillati</taxon>
        <taxon>Bacillota</taxon>
        <taxon>Clostridia</taxon>
        <taxon>Lachnospirales</taxon>
        <taxon>Lachnospiraceae</taxon>
        <taxon>Anaerostipes</taxon>
    </lineage>
</organism>
<gene>
    <name evidence="2" type="ORF">AR1Y2_3387</name>
</gene>
<dbReference type="Proteomes" id="UP000298653">
    <property type="component" value="Chromosome"/>
</dbReference>
<dbReference type="PANTHER" id="PTHR36433:SF2">
    <property type="entry name" value="YXEA FAMILY PROTEIN"/>
    <property type="match status" value="1"/>
</dbReference>
<accession>A0A4P8IIF6</accession>
<protein>
    <recommendedName>
        <fullName evidence="4">DUF1093 domain-containing protein</fullName>
    </recommendedName>
</protein>